<dbReference type="PROSITE" id="PS51675">
    <property type="entry name" value="SAM_MT_TRM10"/>
    <property type="match status" value="1"/>
</dbReference>
<keyword evidence="2" id="KW-0808">Transferase</keyword>
<evidence type="ECO:0000256" key="2">
    <source>
        <dbReference type="ARBA" id="ARBA00022679"/>
    </source>
</evidence>
<evidence type="ECO:0000256" key="4">
    <source>
        <dbReference type="SAM" id="MobiDB-lite"/>
    </source>
</evidence>
<dbReference type="GO" id="GO:0005654">
    <property type="term" value="C:nucleoplasm"/>
    <property type="evidence" value="ECO:0007669"/>
    <property type="project" value="TreeGrafter"/>
</dbReference>
<proteinExistence type="predicted"/>
<evidence type="ECO:0000313" key="6">
    <source>
        <dbReference type="EMBL" id="CAD6186399.1"/>
    </source>
</evidence>
<dbReference type="GO" id="GO:0005739">
    <property type="term" value="C:mitochondrion"/>
    <property type="evidence" value="ECO:0007669"/>
    <property type="project" value="TreeGrafter"/>
</dbReference>
<dbReference type="Proteomes" id="UP000835052">
    <property type="component" value="Unassembled WGS sequence"/>
</dbReference>
<dbReference type="Gene3D" id="3.40.1280.30">
    <property type="match status" value="1"/>
</dbReference>
<dbReference type="PANTHER" id="PTHR13563:SF12">
    <property type="entry name" value="PROTEIN CBG09110"/>
    <property type="match status" value="1"/>
</dbReference>
<dbReference type="InterPro" id="IPR028564">
    <property type="entry name" value="MT_TRM10-typ"/>
</dbReference>
<dbReference type="PANTHER" id="PTHR13563">
    <property type="entry name" value="TRNA (GUANINE-9-) METHYLTRANSFERASE"/>
    <property type="match status" value="1"/>
</dbReference>
<keyword evidence="3" id="KW-0949">S-adenosyl-L-methionine</keyword>
<evidence type="ECO:0000256" key="1">
    <source>
        <dbReference type="ARBA" id="ARBA00022603"/>
    </source>
</evidence>
<dbReference type="InterPro" id="IPR038459">
    <property type="entry name" value="MT_TRM10-typ_sf"/>
</dbReference>
<feature type="region of interest" description="Disordered" evidence="4">
    <location>
        <begin position="19"/>
        <end position="38"/>
    </location>
</feature>
<sequence length="403" mass="46243">MASKLLRLLTRRSIFCSPTASSAAGSSPPPPAEGTSAISSNFETDFSQLEPSEAFVATLRPDQKTLLPKVVEELRLFAYMGNYVPEKMSDYDWKRTMELKTITEKVTFWEYVALTQRRQKMKERRRTKFAIRFADDPEEVARYEAGGMGYGPNLHALVQNPFRMKERVRRIEGARVFHSMQIDAPKIAFDLQYMEGYSRRTQMELGSQIQYTISENFQAKRPLQLSFVNSPSGDFTEKWLSNTVGFYNAEQGQTILPDFTSKGIRETFPEDREVVYISRFARDVLDGPLRADVFGICVTMDMQRESLGAARRGRYRAVRLPIHKYVKWVSGPQYLPFPNLLNILRHVYSSGGDWHAAFHKFIAKRHLQPVSDEQRIINAAKRKQKIEAKKELIDVITNATGNS</sequence>
<dbReference type="AlphaFoldDB" id="A0A8S1GSZ2"/>
<dbReference type="OrthoDB" id="9976048at2759"/>
<keyword evidence="1" id="KW-0489">Methyltransferase</keyword>
<dbReference type="GO" id="GO:0032259">
    <property type="term" value="P:methylation"/>
    <property type="evidence" value="ECO:0007669"/>
    <property type="project" value="UniProtKB-KW"/>
</dbReference>
<dbReference type="GO" id="GO:0008168">
    <property type="term" value="F:methyltransferase activity"/>
    <property type="evidence" value="ECO:0007669"/>
    <property type="project" value="UniProtKB-KW"/>
</dbReference>
<gene>
    <name evidence="6" type="ORF">CAUJ_LOCUS2318</name>
</gene>
<name>A0A8S1GSZ2_9PELO</name>
<dbReference type="InterPro" id="IPR007356">
    <property type="entry name" value="tRNA_m1G_MeTrfase_euk"/>
</dbReference>
<comment type="caution">
    <text evidence="6">The sequence shown here is derived from an EMBL/GenBank/DDBJ whole genome shotgun (WGS) entry which is preliminary data.</text>
</comment>
<dbReference type="EMBL" id="CAJGYM010000004">
    <property type="protein sequence ID" value="CAD6186399.1"/>
    <property type="molecule type" value="Genomic_DNA"/>
</dbReference>
<reference evidence="6" key="1">
    <citation type="submission" date="2020-10" db="EMBL/GenBank/DDBJ databases">
        <authorList>
            <person name="Kikuchi T."/>
        </authorList>
    </citation>
    <scope>NUCLEOTIDE SEQUENCE</scope>
    <source>
        <strain evidence="6">NKZ352</strain>
    </source>
</reference>
<evidence type="ECO:0000313" key="7">
    <source>
        <dbReference type="Proteomes" id="UP000835052"/>
    </source>
</evidence>
<dbReference type="GO" id="GO:0097745">
    <property type="term" value="P:mitochondrial tRNA 5'-end processing"/>
    <property type="evidence" value="ECO:0007669"/>
    <property type="project" value="TreeGrafter"/>
</dbReference>
<organism evidence="6 7">
    <name type="scientific">Caenorhabditis auriculariae</name>
    <dbReference type="NCBI Taxonomy" id="2777116"/>
    <lineage>
        <taxon>Eukaryota</taxon>
        <taxon>Metazoa</taxon>
        <taxon>Ecdysozoa</taxon>
        <taxon>Nematoda</taxon>
        <taxon>Chromadorea</taxon>
        <taxon>Rhabditida</taxon>
        <taxon>Rhabditina</taxon>
        <taxon>Rhabditomorpha</taxon>
        <taxon>Rhabditoidea</taxon>
        <taxon>Rhabditidae</taxon>
        <taxon>Peloderinae</taxon>
        <taxon>Caenorhabditis</taxon>
    </lineage>
</organism>
<dbReference type="GO" id="GO:0000049">
    <property type="term" value="F:tRNA binding"/>
    <property type="evidence" value="ECO:0007669"/>
    <property type="project" value="TreeGrafter"/>
</dbReference>
<accession>A0A8S1GSZ2</accession>
<protein>
    <recommendedName>
        <fullName evidence="5">SAM-dependent MTase TRM10-type domain-containing protein</fullName>
    </recommendedName>
</protein>
<evidence type="ECO:0000256" key="3">
    <source>
        <dbReference type="ARBA" id="ARBA00022691"/>
    </source>
</evidence>
<keyword evidence="7" id="KW-1185">Reference proteome</keyword>
<evidence type="ECO:0000259" key="5">
    <source>
        <dbReference type="PROSITE" id="PS51675"/>
    </source>
</evidence>
<feature type="domain" description="SAM-dependent MTase TRM10-type" evidence="5">
    <location>
        <begin position="172"/>
        <end position="369"/>
    </location>
</feature>
<dbReference type="GO" id="GO:0070131">
    <property type="term" value="P:positive regulation of mitochondrial translation"/>
    <property type="evidence" value="ECO:0007669"/>
    <property type="project" value="TreeGrafter"/>
</dbReference>